<feature type="transmembrane region" description="Helical" evidence="11">
    <location>
        <begin position="186"/>
        <end position="204"/>
    </location>
</feature>
<keyword evidence="2" id="KW-0813">Transport</keyword>
<keyword evidence="4 11" id="KW-0812">Transmembrane</keyword>
<keyword evidence="7" id="KW-0406">Ion transport</keyword>
<dbReference type="Pfam" id="PF00999">
    <property type="entry name" value="Na_H_Exchanger"/>
    <property type="match status" value="2"/>
</dbReference>
<keyword evidence="6" id="KW-0915">Sodium</keyword>
<feature type="transmembrane region" description="Helical" evidence="11">
    <location>
        <begin position="153"/>
        <end position="174"/>
    </location>
</feature>
<evidence type="ECO:0000256" key="4">
    <source>
        <dbReference type="ARBA" id="ARBA00022692"/>
    </source>
</evidence>
<keyword evidence="3" id="KW-1003">Cell membrane</keyword>
<proteinExistence type="predicted"/>
<keyword evidence="5 11" id="KW-1133">Transmembrane helix</keyword>
<dbReference type="EMBL" id="JAWQEV010000004">
    <property type="protein sequence ID" value="MDW4573588.1"/>
    <property type="molecule type" value="Genomic_DNA"/>
</dbReference>
<feature type="transmembrane region" description="Helical" evidence="11">
    <location>
        <begin position="308"/>
        <end position="332"/>
    </location>
</feature>
<evidence type="ECO:0000259" key="12">
    <source>
        <dbReference type="Pfam" id="PF00999"/>
    </source>
</evidence>
<feature type="transmembrane region" description="Helical" evidence="11">
    <location>
        <begin position="112"/>
        <end position="132"/>
    </location>
</feature>
<feature type="domain" description="Cation/H+ exchanger transmembrane" evidence="12">
    <location>
        <begin position="443"/>
        <end position="505"/>
    </location>
</feature>
<name>A0ABU4H2M4_9MICO</name>
<feature type="region of interest" description="Disordered" evidence="10">
    <location>
        <begin position="378"/>
        <end position="418"/>
    </location>
</feature>
<organism evidence="13 14">
    <name type="scientific">Microbacterium arthrosphaerae</name>
    <dbReference type="NCBI Taxonomy" id="792652"/>
    <lineage>
        <taxon>Bacteria</taxon>
        <taxon>Bacillati</taxon>
        <taxon>Actinomycetota</taxon>
        <taxon>Actinomycetes</taxon>
        <taxon>Micrococcales</taxon>
        <taxon>Microbacteriaceae</taxon>
        <taxon>Microbacterium</taxon>
    </lineage>
</organism>
<evidence type="ECO:0000256" key="8">
    <source>
        <dbReference type="ARBA" id="ARBA00023136"/>
    </source>
</evidence>
<evidence type="ECO:0000256" key="3">
    <source>
        <dbReference type="ARBA" id="ARBA00022475"/>
    </source>
</evidence>
<dbReference type="Gene3D" id="6.10.140.1330">
    <property type="match status" value="1"/>
</dbReference>
<feature type="transmembrane region" description="Helical" evidence="11">
    <location>
        <begin position="216"/>
        <end position="233"/>
    </location>
</feature>
<feature type="transmembrane region" description="Helical" evidence="11">
    <location>
        <begin position="86"/>
        <end position="106"/>
    </location>
</feature>
<dbReference type="InterPro" id="IPR018422">
    <property type="entry name" value="Cation/H_exchanger_CPA1"/>
</dbReference>
<evidence type="ECO:0000313" key="13">
    <source>
        <dbReference type="EMBL" id="MDW4573588.1"/>
    </source>
</evidence>
<evidence type="ECO:0000256" key="6">
    <source>
        <dbReference type="ARBA" id="ARBA00023053"/>
    </source>
</evidence>
<dbReference type="PANTHER" id="PTHR10110">
    <property type="entry name" value="SODIUM/HYDROGEN EXCHANGER"/>
    <property type="match status" value="1"/>
</dbReference>
<dbReference type="PANTHER" id="PTHR10110:SF86">
    <property type="entry name" value="SODIUM_HYDROGEN EXCHANGER 7"/>
    <property type="match status" value="1"/>
</dbReference>
<evidence type="ECO:0000313" key="14">
    <source>
        <dbReference type="Proteomes" id="UP001283109"/>
    </source>
</evidence>
<evidence type="ECO:0000256" key="2">
    <source>
        <dbReference type="ARBA" id="ARBA00022448"/>
    </source>
</evidence>
<evidence type="ECO:0000256" key="11">
    <source>
        <dbReference type="SAM" id="Phobius"/>
    </source>
</evidence>
<keyword evidence="9" id="KW-0739">Sodium transport</keyword>
<gene>
    <name evidence="13" type="ORF">R8Z58_12460</name>
</gene>
<evidence type="ECO:0000256" key="10">
    <source>
        <dbReference type="SAM" id="MobiDB-lite"/>
    </source>
</evidence>
<comment type="caution">
    <text evidence="13">The sequence shown here is derived from an EMBL/GenBank/DDBJ whole genome shotgun (WGS) entry which is preliminary data.</text>
</comment>
<feature type="transmembrane region" description="Helical" evidence="11">
    <location>
        <begin position="271"/>
        <end position="288"/>
    </location>
</feature>
<dbReference type="InterPro" id="IPR006153">
    <property type="entry name" value="Cation/H_exchanger_TM"/>
</dbReference>
<accession>A0ABU4H2M4</accession>
<feature type="transmembrane region" description="Helical" evidence="11">
    <location>
        <begin position="239"/>
        <end position="259"/>
    </location>
</feature>
<comment type="subcellular location">
    <subcellularLocation>
        <location evidence="1">Cell membrane</location>
        <topology evidence="1">Multi-pass membrane protein</topology>
    </subcellularLocation>
</comment>
<feature type="domain" description="Cation/H+ exchanger transmembrane" evidence="12">
    <location>
        <begin position="12"/>
        <end position="333"/>
    </location>
</feature>
<feature type="transmembrane region" description="Helical" evidence="11">
    <location>
        <begin position="54"/>
        <end position="74"/>
    </location>
</feature>
<evidence type="ECO:0000256" key="5">
    <source>
        <dbReference type="ARBA" id="ARBA00022989"/>
    </source>
</evidence>
<feature type="compositionally biased region" description="Low complexity" evidence="10">
    <location>
        <begin position="386"/>
        <end position="403"/>
    </location>
</feature>
<evidence type="ECO:0000256" key="1">
    <source>
        <dbReference type="ARBA" id="ARBA00004651"/>
    </source>
</evidence>
<protein>
    <submittedName>
        <fullName evidence="13">Sodium:proton antiporter</fullName>
    </submittedName>
</protein>
<dbReference type="RefSeq" id="WP_318354110.1">
    <property type="nucleotide sequence ID" value="NZ_JAWQEV010000004.1"/>
</dbReference>
<reference evidence="13 14" key="1">
    <citation type="submission" date="2023-11" db="EMBL/GenBank/DDBJ databases">
        <title>Draft genome sequence of Microbacterium arthrosphaerae JCM 30492.</title>
        <authorList>
            <person name="Zhang G."/>
            <person name="Ding Y."/>
        </authorList>
    </citation>
    <scope>NUCLEOTIDE SEQUENCE [LARGE SCALE GENOMIC DNA]</scope>
    <source>
        <strain evidence="13 14">JCM 30492</strain>
    </source>
</reference>
<evidence type="ECO:0000256" key="7">
    <source>
        <dbReference type="ARBA" id="ARBA00023065"/>
    </source>
</evidence>
<dbReference type="Proteomes" id="UP001283109">
    <property type="component" value="Unassembled WGS sequence"/>
</dbReference>
<feature type="transmembrane region" description="Helical" evidence="11">
    <location>
        <begin position="479"/>
        <end position="504"/>
    </location>
</feature>
<keyword evidence="8 11" id="KW-0472">Membrane</keyword>
<keyword evidence="14" id="KW-1185">Reference proteome</keyword>
<sequence length="628" mass="66194">MEALIVVIVAVVVIALATAIAPKLGIAGPLILVLVGGAVSLLPFVEVPEIDPEWILVGVLPPLLYSAAVALPAIEFRRDFGPIAGLSFLLVIVSSVVLGLFFMAVIPGIHPAIAVALGAILSPTDAVATSIVKRLGVSRRVVTMLEGESLLNDATALVLLRTMIASVAVATSVGGDTRVGVGFLPAFAWGVIVAVAVGALVGYLNLRLRALVRNSAANTAIGFVVPFIAYIPTEELGGSGLVAAVVAGIVTGQGAARWFTPEQRRSDEHNWRTVELMLEGAVFLVMGLELNEIVTQNVENHNGLGTGIGIAAGALAILIMARAAYVSILVWLQSRRARGRQRRRLEAMSERIDLLASGDLSASGVALGLGVARGPGDAHSPGVTLGPGVAPPGRGARGGAAASRSRRRREAPDVDSPRVQRRLAAMRTRISRSLSDLDYYQASPLGWKHGAIIVWAGMRGVVTLAAAQTLPRDDTTDRALLVFIAFAVAVGSLMLQGFTLPWLVRLLRLEQPGDDGLERAEQSALDDELRDAAVSALSSPLLRRRDGTAFAPELVAHVGSRMVDPPDDAESLPTRDLLELRLAMIEAMRARLNELSSGGGYSTPALRHALAELDADQLSLELRLDDED</sequence>
<evidence type="ECO:0000256" key="9">
    <source>
        <dbReference type="ARBA" id="ARBA00023201"/>
    </source>
</evidence>